<dbReference type="GO" id="GO:0005789">
    <property type="term" value="C:endoplasmic reticulum membrane"/>
    <property type="evidence" value="ECO:0007669"/>
    <property type="project" value="TreeGrafter"/>
</dbReference>
<keyword evidence="6 8" id="KW-0472">Membrane</keyword>
<sequence>MSLRKRSGKSHLPQDAGENAVSEKPKAVGEREVDPGIRPLHAASSLVDYSFILSLVLGGCCANVWAYEQLLNINPRIGSALTFSQTLFITIQTLPQFLTLSSSQQTLLPRLMPRQVPVRRWILQVLVHTTGSLLNNWAFAFRVPLSIQIVFRSAGQSSAVSMLFGYFFLERRYTPGQITSVFSVSVGVILTTLSRPSGPSKGSSEDYQYLIGICMLTISSLLTGVLGMLQELTYRTYGPCWREGVFYTHFLSLPIFLFLVPDIKQGLGSLSAPSSFSGHYIIMAGNLVTQLICVAGVNRLTSQVSSVSTNLVLTTRKAISLCFSVWWFGNGWNSQLGVGAMMVFVGSLLFTLQ</sequence>
<evidence type="ECO:0008006" key="11">
    <source>
        <dbReference type="Google" id="ProtNLM"/>
    </source>
</evidence>
<dbReference type="AlphaFoldDB" id="A0A0C3EQ58"/>
<dbReference type="GO" id="GO:0000139">
    <property type="term" value="C:Golgi membrane"/>
    <property type="evidence" value="ECO:0007669"/>
    <property type="project" value="TreeGrafter"/>
</dbReference>
<evidence type="ECO:0000256" key="8">
    <source>
        <dbReference type="SAM" id="Phobius"/>
    </source>
</evidence>
<evidence type="ECO:0000313" key="10">
    <source>
        <dbReference type="Proteomes" id="UP000054166"/>
    </source>
</evidence>
<dbReference type="PANTHER" id="PTHR10778">
    <property type="entry name" value="SOLUTE CARRIER FAMILY 35 MEMBER B"/>
    <property type="match status" value="1"/>
</dbReference>
<keyword evidence="4 8" id="KW-0812">Transmembrane</keyword>
<evidence type="ECO:0000256" key="3">
    <source>
        <dbReference type="ARBA" id="ARBA00022597"/>
    </source>
</evidence>
<keyword evidence="5 8" id="KW-1133">Transmembrane helix</keyword>
<feature type="transmembrane region" description="Helical" evidence="8">
    <location>
        <begin position="176"/>
        <end position="195"/>
    </location>
</feature>
<gene>
    <name evidence="9" type="ORF">PILCRDRAFT_800828</name>
</gene>
<evidence type="ECO:0000313" key="9">
    <source>
        <dbReference type="EMBL" id="KIM74695.1"/>
    </source>
</evidence>
<evidence type="ECO:0000256" key="2">
    <source>
        <dbReference type="ARBA" id="ARBA00022448"/>
    </source>
</evidence>
<feature type="transmembrane region" description="Helical" evidence="8">
    <location>
        <begin position="207"/>
        <end position="229"/>
    </location>
</feature>
<proteinExistence type="predicted"/>
<dbReference type="InterPro" id="IPR013657">
    <property type="entry name" value="SCL35B1-4/HUT1"/>
</dbReference>
<feature type="region of interest" description="Disordered" evidence="7">
    <location>
        <begin position="1"/>
        <end position="28"/>
    </location>
</feature>
<dbReference type="Proteomes" id="UP000054166">
    <property type="component" value="Unassembled WGS sequence"/>
</dbReference>
<reference evidence="9 10" key="1">
    <citation type="submission" date="2014-04" db="EMBL/GenBank/DDBJ databases">
        <authorList>
            <consortium name="DOE Joint Genome Institute"/>
            <person name="Kuo A."/>
            <person name="Tarkka M."/>
            <person name="Buscot F."/>
            <person name="Kohler A."/>
            <person name="Nagy L.G."/>
            <person name="Floudas D."/>
            <person name="Copeland A."/>
            <person name="Barry K.W."/>
            <person name="Cichocki N."/>
            <person name="Veneault-Fourrey C."/>
            <person name="LaButti K."/>
            <person name="Lindquist E.A."/>
            <person name="Lipzen A."/>
            <person name="Lundell T."/>
            <person name="Morin E."/>
            <person name="Murat C."/>
            <person name="Sun H."/>
            <person name="Tunlid A."/>
            <person name="Henrissat B."/>
            <person name="Grigoriev I.V."/>
            <person name="Hibbett D.S."/>
            <person name="Martin F."/>
            <person name="Nordberg H.P."/>
            <person name="Cantor M.N."/>
            <person name="Hua S.X."/>
        </authorList>
    </citation>
    <scope>NUCLEOTIDE SEQUENCE [LARGE SCALE GENOMIC DNA]</scope>
    <source>
        <strain evidence="9 10">F 1598</strain>
    </source>
</reference>
<accession>A0A0C3EQ58</accession>
<dbReference type="OrthoDB" id="999962at2759"/>
<dbReference type="HOGENOM" id="CLU_033007_1_1_1"/>
<feature type="transmembrane region" description="Helical" evidence="8">
    <location>
        <begin position="241"/>
        <end position="260"/>
    </location>
</feature>
<dbReference type="GO" id="GO:0005464">
    <property type="term" value="F:UDP-xylose transmembrane transporter activity"/>
    <property type="evidence" value="ECO:0007669"/>
    <property type="project" value="TreeGrafter"/>
</dbReference>
<name>A0A0C3EQ58_PILCF</name>
<evidence type="ECO:0000256" key="4">
    <source>
        <dbReference type="ARBA" id="ARBA00022692"/>
    </source>
</evidence>
<feature type="transmembrane region" description="Helical" evidence="8">
    <location>
        <begin position="334"/>
        <end position="352"/>
    </location>
</feature>
<comment type="subcellular location">
    <subcellularLocation>
        <location evidence="1">Endomembrane system</location>
        <topology evidence="1">Multi-pass membrane protein</topology>
    </subcellularLocation>
</comment>
<dbReference type="PANTHER" id="PTHR10778:SF4">
    <property type="entry name" value="NUCLEOTIDE SUGAR TRANSPORTER SLC35B4"/>
    <property type="match status" value="1"/>
</dbReference>
<feature type="transmembrane region" description="Helical" evidence="8">
    <location>
        <begin position="280"/>
        <end position="298"/>
    </location>
</feature>
<dbReference type="GO" id="GO:0005462">
    <property type="term" value="F:UDP-N-acetylglucosamine transmembrane transporter activity"/>
    <property type="evidence" value="ECO:0007669"/>
    <property type="project" value="TreeGrafter"/>
</dbReference>
<protein>
    <recommendedName>
        <fullName evidence="11">Sugar phosphate transporter domain-containing protein</fullName>
    </recommendedName>
</protein>
<dbReference type="Pfam" id="PF08449">
    <property type="entry name" value="UAA"/>
    <property type="match status" value="1"/>
</dbReference>
<evidence type="ECO:0000256" key="1">
    <source>
        <dbReference type="ARBA" id="ARBA00004127"/>
    </source>
</evidence>
<keyword evidence="2" id="KW-0813">Transport</keyword>
<evidence type="ECO:0000256" key="5">
    <source>
        <dbReference type="ARBA" id="ARBA00022989"/>
    </source>
</evidence>
<evidence type="ECO:0000256" key="7">
    <source>
        <dbReference type="SAM" id="MobiDB-lite"/>
    </source>
</evidence>
<dbReference type="FunCoup" id="A0A0C3EQ58">
    <property type="interactions" value="114"/>
</dbReference>
<dbReference type="EMBL" id="KN833057">
    <property type="protein sequence ID" value="KIM74695.1"/>
    <property type="molecule type" value="Genomic_DNA"/>
</dbReference>
<reference evidence="10" key="2">
    <citation type="submission" date="2015-01" db="EMBL/GenBank/DDBJ databases">
        <title>Evolutionary Origins and Diversification of the Mycorrhizal Mutualists.</title>
        <authorList>
            <consortium name="DOE Joint Genome Institute"/>
            <consortium name="Mycorrhizal Genomics Consortium"/>
            <person name="Kohler A."/>
            <person name="Kuo A."/>
            <person name="Nagy L.G."/>
            <person name="Floudas D."/>
            <person name="Copeland A."/>
            <person name="Barry K.W."/>
            <person name="Cichocki N."/>
            <person name="Veneault-Fourrey C."/>
            <person name="LaButti K."/>
            <person name="Lindquist E.A."/>
            <person name="Lipzen A."/>
            <person name="Lundell T."/>
            <person name="Morin E."/>
            <person name="Murat C."/>
            <person name="Riley R."/>
            <person name="Ohm R."/>
            <person name="Sun H."/>
            <person name="Tunlid A."/>
            <person name="Henrissat B."/>
            <person name="Grigoriev I.V."/>
            <person name="Hibbett D.S."/>
            <person name="Martin F."/>
        </authorList>
    </citation>
    <scope>NUCLEOTIDE SEQUENCE [LARGE SCALE GENOMIC DNA]</scope>
    <source>
        <strain evidence="10">F 1598</strain>
    </source>
</reference>
<dbReference type="InParanoid" id="A0A0C3EQ58"/>
<keyword evidence="3" id="KW-0762">Sugar transport</keyword>
<evidence type="ECO:0000256" key="6">
    <source>
        <dbReference type="ARBA" id="ARBA00023136"/>
    </source>
</evidence>
<keyword evidence="10" id="KW-1185">Reference proteome</keyword>
<organism evidence="9 10">
    <name type="scientific">Piloderma croceum (strain F 1598)</name>
    <dbReference type="NCBI Taxonomy" id="765440"/>
    <lineage>
        <taxon>Eukaryota</taxon>
        <taxon>Fungi</taxon>
        <taxon>Dikarya</taxon>
        <taxon>Basidiomycota</taxon>
        <taxon>Agaricomycotina</taxon>
        <taxon>Agaricomycetes</taxon>
        <taxon>Agaricomycetidae</taxon>
        <taxon>Atheliales</taxon>
        <taxon>Atheliaceae</taxon>
        <taxon>Piloderma</taxon>
    </lineage>
</organism>